<evidence type="ECO:0000256" key="1">
    <source>
        <dbReference type="SAM" id="MobiDB-lite"/>
    </source>
</evidence>
<gene>
    <name evidence="2" type="ORF">AWZ03_014831</name>
</gene>
<dbReference type="Proteomes" id="UP000295192">
    <property type="component" value="Unassembled WGS sequence"/>
</dbReference>
<comment type="caution">
    <text evidence="2">The sequence shown here is derived from an EMBL/GenBank/DDBJ whole genome shotgun (WGS) entry which is preliminary data.</text>
</comment>
<name>A0A484APJ6_DRONA</name>
<proteinExistence type="predicted"/>
<reference evidence="2 3" key="1">
    <citation type="journal article" date="2019" name="J. Hered.">
        <title>An Improved Genome Assembly for Drosophila navojoa, the Basal Species in the mojavensis Cluster.</title>
        <authorList>
            <person name="Vanderlinde T."/>
            <person name="Dupim E.G."/>
            <person name="Nazario-Yepiz N.O."/>
            <person name="Carvalho A.B."/>
        </authorList>
    </citation>
    <scope>NUCLEOTIDE SEQUENCE [LARGE SCALE GENOMIC DNA]</scope>
    <source>
        <strain evidence="2">Navoj_Jal97</strain>
        <tissue evidence="2">Whole organism</tissue>
    </source>
</reference>
<accession>A0A484APJ6</accession>
<evidence type="ECO:0000313" key="2">
    <source>
        <dbReference type="EMBL" id="TDG38747.1"/>
    </source>
</evidence>
<feature type="non-terminal residue" evidence="2">
    <location>
        <position position="179"/>
    </location>
</feature>
<evidence type="ECO:0000313" key="3">
    <source>
        <dbReference type="Proteomes" id="UP000295192"/>
    </source>
</evidence>
<sequence length="179" mass="20148">MSKIDQPYQPYVTHTYFTLDDVILPYVPEHNSTAKTKKENLSHFEHQNDDEDKANSNNETLNTLFDLDLFNIEPITSTTALIATTTPKTTTKATTTTTTAESPQSTFVPRNKFDFYTESTQLATLSPTEPLTTSNTTPNFKNWNSTLPNLSPRKILKLAKNYTNSCDNCRKAQSTAKTL</sequence>
<dbReference type="AlphaFoldDB" id="A0A484APJ6"/>
<protein>
    <submittedName>
        <fullName evidence="2">Uncharacterized protein</fullName>
    </submittedName>
</protein>
<organism evidence="2 3">
    <name type="scientific">Drosophila navojoa</name>
    <name type="common">Fruit fly</name>
    <dbReference type="NCBI Taxonomy" id="7232"/>
    <lineage>
        <taxon>Eukaryota</taxon>
        <taxon>Metazoa</taxon>
        <taxon>Ecdysozoa</taxon>
        <taxon>Arthropoda</taxon>
        <taxon>Hexapoda</taxon>
        <taxon>Insecta</taxon>
        <taxon>Pterygota</taxon>
        <taxon>Neoptera</taxon>
        <taxon>Endopterygota</taxon>
        <taxon>Diptera</taxon>
        <taxon>Brachycera</taxon>
        <taxon>Muscomorpha</taxon>
        <taxon>Ephydroidea</taxon>
        <taxon>Drosophilidae</taxon>
        <taxon>Drosophila</taxon>
    </lineage>
</organism>
<dbReference type="EMBL" id="LSRL02002065">
    <property type="protein sequence ID" value="TDG38747.1"/>
    <property type="molecule type" value="Genomic_DNA"/>
</dbReference>
<feature type="region of interest" description="Disordered" evidence="1">
    <location>
        <begin position="127"/>
        <end position="146"/>
    </location>
</feature>
<keyword evidence="3" id="KW-1185">Reference proteome</keyword>